<reference evidence="1" key="1">
    <citation type="journal article" date="2015" name="Nature">
        <title>Complex archaea that bridge the gap between prokaryotes and eukaryotes.</title>
        <authorList>
            <person name="Spang A."/>
            <person name="Saw J.H."/>
            <person name="Jorgensen S.L."/>
            <person name="Zaremba-Niedzwiedzka K."/>
            <person name="Martijn J."/>
            <person name="Lind A.E."/>
            <person name="van Eijk R."/>
            <person name="Schleper C."/>
            <person name="Guy L."/>
            <person name="Ettema T.J."/>
        </authorList>
    </citation>
    <scope>NUCLEOTIDE SEQUENCE</scope>
</reference>
<accession>A0A0F9NGH0</accession>
<name>A0A0F9NGH0_9ZZZZ</name>
<organism evidence="1">
    <name type="scientific">marine sediment metagenome</name>
    <dbReference type="NCBI Taxonomy" id="412755"/>
    <lineage>
        <taxon>unclassified sequences</taxon>
        <taxon>metagenomes</taxon>
        <taxon>ecological metagenomes</taxon>
    </lineage>
</organism>
<comment type="caution">
    <text evidence="1">The sequence shown here is derived from an EMBL/GenBank/DDBJ whole genome shotgun (WGS) entry which is preliminary data.</text>
</comment>
<dbReference type="AlphaFoldDB" id="A0A0F9NGH0"/>
<gene>
    <name evidence="1" type="ORF">LCGC14_1030430</name>
</gene>
<evidence type="ECO:0000313" key="1">
    <source>
        <dbReference type="EMBL" id="KKN11042.1"/>
    </source>
</evidence>
<sequence>MTTEFNSFDQSPLGAFVESPLGARNKSLLSRLVIAMTWCDEAEEYQRYPPTYYIELSQWQQFVIDVMENEGVEVRATIVIPLGSLRGRWWDLIPPFVLWPEDDFKFAETGRPGSLLEFINAFNAIREGDIPTTLVLLVDESGSMDLGHIQPTYDAFKLWLRTNYPAITIREGIWADERWIRATQAFVRVAIDLLPP</sequence>
<protein>
    <submittedName>
        <fullName evidence="1">Uncharacterized protein</fullName>
    </submittedName>
</protein>
<proteinExistence type="predicted"/>
<dbReference type="EMBL" id="LAZR01004180">
    <property type="protein sequence ID" value="KKN11042.1"/>
    <property type="molecule type" value="Genomic_DNA"/>
</dbReference>